<evidence type="ECO:0000313" key="1">
    <source>
        <dbReference type="EMBL" id="KKM82971.1"/>
    </source>
</evidence>
<organism evidence="1">
    <name type="scientific">marine sediment metagenome</name>
    <dbReference type="NCBI Taxonomy" id="412755"/>
    <lineage>
        <taxon>unclassified sequences</taxon>
        <taxon>metagenomes</taxon>
        <taxon>ecological metagenomes</taxon>
    </lineage>
</organism>
<sequence>MTIETEARSMPNDVEIRCPQCGQVSRRRDIIKDIYECPNCTLQFEALIELSWDTKHYTRRHK</sequence>
<dbReference type="EMBL" id="LAZR01007784">
    <property type="protein sequence ID" value="KKM82971.1"/>
    <property type="molecule type" value="Genomic_DNA"/>
</dbReference>
<gene>
    <name evidence="1" type="ORF">LCGC14_1314060</name>
</gene>
<name>A0A0F9L6L4_9ZZZZ</name>
<reference evidence="1" key="1">
    <citation type="journal article" date="2015" name="Nature">
        <title>Complex archaea that bridge the gap between prokaryotes and eukaryotes.</title>
        <authorList>
            <person name="Spang A."/>
            <person name="Saw J.H."/>
            <person name="Jorgensen S.L."/>
            <person name="Zaremba-Niedzwiedzka K."/>
            <person name="Martijn J."/>
            <person name="Lind A.E."/>
            <person name="van Eijk R."/>
            <person name="Schleper C."/>
            <person name="Guy L."/>
            <person name="Ettema T.J."/>
        </authorList>
    </citation>
    <scope>NUCLEOTIDE SEQUENCE</scope>
</reference>
<comment type="caution">
    <text evidence="1">The sequence shown here is derived from an EMBL/GenBank/DDBJ whole genome shotgun (WGS) entry which is preliminary data.</text>
</comment>
<dbReference type="AlphaFoldDB" id="A0A0F9L6L4"/>
<accession>A0A0F9L6L4</accession>
<proteinExistence type="predicted"/>
<protein>
    <submittedName>
        <fullName evidence="1">Uncharacterized protein</fullName>
    </submittedName>
</protein>